<name>A0A0G4ESJ6_VITBC</name>
<reference evidence="9 10" key="1">
    <citation type="submission" date="2014-11" db="EMBL/GenBank/DDBJ databases">
        <authorList>
            <person name="Zhu J."/>
            <person name="Qi W."/>
            <person name="Song R."/>
        </authorList>
    </citation>
    <scope>NUCLEOTIDE SEQUENCE [LARGE SCALE GENOMIC DNA]</scope>
</reference>
<keyword evidence="10" id="KW-1185">Reference proteome</keyword>
<feature type="domain" description="PHD-type" evidence="8">
    <location>
        <begin position="334"/>
        <end position="386"/>
    </location>
</feature>
<keyword evidence="3 6" id="KW-0863">Zinc-finger</keyword>
<comment type="subcellular location">
    <subcellularLocation>
        <location evidence="1">Nucleus</location>
    </subcellularLocation>
</comment>
<dbReference type="GO" id="GO:0048188">
    <property type="term" value="C:Set1C/COMPASS complex"/>
    <property type="evidence" value="ECO:0007669"/>
    <property type="project" value="InterPro"/>
</dbReference>
<feature type="region of interest" description="Disordered" evidence="7">
    <location>
        <begin position="1"/>
        <end position="35"/>
    </location>
</feature>
<dbReference type="SUPFAM" id="SSF57903">
    <property type="entry name" value="FYVE/PHD zinc finger"/>
    <property type="match status" value="1"/>
</dbReference>
<dbReference type="InterPro" id="IPR037869">
    <property type="entry name" value="Spp1/CFP1"/>
</dbReference>
<dbReference type="PANTHER" id="PTHR46174">
    <property type="entry name" value="CXXC-TYPE ZINC FINGER PROTEIN 1"/>
    <property type="match status" value="1"/>
</dbReference>
<dbReference type="PANTHER" id="PTHR46174:SF1">
    <property type="entry name" value="CXXC-TYPE ZINC FINGER PROTEIN 1"/>
    <property type="match status" value="1"/>
</dbReference>
<dbReference type="InterPro" id="IPR001965">
    <property type="entry name" value="Znf_PHD"/>
</dbReference>
<dbReference type="VEuPathDB" id="CryptoDB:Vbra_2401"/>
<feature type="compositionally biased region" description="Basic and acidic residues" evidence="7">
    <location>
        <begin position="286"/>
        <end position="304"/>
    </location>
</feature>
<evidence type="ECO:0000259" key="8">
    <source>
        <dbReference type="PROSITE" id="PS50016"/>
    </source>
</evidence>
<feature type="compositionally biased region" description="Polar residues" evidence="7">
    <location>
        <begin position="211"/>
        <end position="221"/>
    </location>
</feature>
<keyword evidence="2" id="KW-0479">Metal-binding</keyword>
<dbReference type="CDD" id="cd15552">
    <property type="entry name" value="PHD_PHF3_like"/>
    <property type="match status" value="1"/>
</dbReference>
<proteinExistence type="predicted"/>
<dbReference type="EMBL" id="CDMY01000296">
    <property type="protein sequence ID" value="CEM00656.1"/>
    <property type="molecule type" value="Genomic_DNA"/>
</dbReference>
<sequence length="537" mass="58071">MVQSHLKPSSWVSPQWKASSGVRRSSRTTQHSDAAPAGIIPLDAFRTSCEGNEAASLALSRLNKANNTEAGTVPAAFMYEKPMDERDWRGRLLGDSPSPAMKHEPATVKTAAIEDGTAAVLSPEAHRKTEILPSHAPPAKELFRWTREMADHAKAMRELQTPKVAQTTSPQRKDQPELPLQLPNSMAPPSPGGLLMRRGGAEFRNLRVDTKGTSPRVNNSSTGGGGPPGGIFVVNGMRRRRVVPATPLLSEKAMQVRKRVRGGDMHDNPDAHMYLNGHGQHRHGHRGSESPERVKHPGGRDAHVKRFKHGVPVDGSGNNGGNGKGKNPAGGKGRRYCLCEGKSRGFMICCDKCQNWFHPKCVGLTTSEARNWPKDEAYYCPPCRDATEDLINEEDVNDNSLPSSAKDAVMRDEDNADDINSNINPNPNNDRQMPIQDVFVPSRESAPFPLPAPLPYQQLLSGGGGGGRAPVMPPADIPPPMTGDEEAHIPRLGKTAGRIRDKDGRFMAKTGITVPIPASQAPPRQLGLPRLTGGPSS</sequence>
<keyword evidence="5" id="KW-0539">Nucleus</keyword>
<evidence type="ECO:0000256" key="1">
    <source>
        <dbReference type="ARBA" id="ARBA00004123"/>
    </source>
</evidence>
<dbReference type="InterPro" id="IPR013083">
    <property type="entry name" value="Znf_RING/FYVE/PHD"/>
</dbReference>
<dbReference type="STRING" id="1169540.A0A0G4ESJ6"/>
<dbReference type="Gene3D" id="3.30.40.10">
    <property type="entry name" value="Zinc/RING finger domain, C3HC4 (zinc finger)"/>
    <property type="match status" value="1"/>
</dbReference>
<dbReference type="SMART" id="SM00249">
    <property type="entry name" value="PHD"/>
    <property type="match status" value="1"/>
</dbReference>
<feature type="region of interest" description="Disordered" evidence="7">
    <location>
        <begin position="279"/>
        <end position="332"/>
    </location>
</feature>
<feature type="region of interest" description="Disordered" evidence="7">
    <location>
        <begin position="161"/>
        <end position="185"/>
    </location>
</feature>
<feature type="region of interest" description="Disordered" evidence="7">
    <location>
        <begin position="210"/>
        <end position="230"/>
    </location>
</feature>
<keyword evidence="4" id="KW-0862">Zinc</keyword>
<dbReference type="OrthoDB" id="436852at2759"/>
<evidence type="ECO:0000256" key="3">
    <source>
        <dbReference type="ARBA" id="ARBA00022771"/>
    </source>
</evidence>
<accession>A0A0G4ESJ6</accession>
<dbReference type="GO" id="GO:0008270">
    <property type="term" value="F:zinc ion binding"/>
    <property type="evidence" value="ECO:0007669"/>
    <property type="project" value="UniProtKB-KW"/>
</dbReference>
<evidence type="ECO:0000313" key="10">
    <source>
        <dbReference type="Proteomes" id="UP000041254"/>
    </source>
</evidence>
<dbReference type="Pfam" id="PF00628">
    <property type="entry name" value="PHD"/>
    <property type="match status" value="1"/>
</dbReference>
<dbReference type="InParanoid" id="A0A0G4ESJ6"/>
<evidence type="ECO:0000256" key="6">
    <source>
        <dbReference type="PROSITE-ProRule" id="PRU00146"/>
    </source>
</evidence>
<dbReference type="AlphaFoldDB" id="A0A0G4ESJ6"/>
<dbReference type="InterPro" id="IPR019786">
    <property type="entry name" value="Zinc_finger_PHD-type_CS"/>
</dbReference>
<organism evidence="9 10">
    <name type="scientific">Vitrella brassicaformis (strain CCMP3155)</name>
    <dbReference type="NCBI Taxonomy" id="1169540"/>
    <lineage>
        <taxon>Eukaryota</taxon>
        <taxon>Sar</taxon>
        <taxon>Alveolata</taxon>
        <taxon>Colpodellida</taxon>
        <taxon>Vitrellaceae</taxon>
        <taxon>Vitrella</taxon>
    </lineage>
</organism>
<evidence type="ECO:0000313" key="9">
    <source>
        <dbReference type="EMBL" id="CEM00656.1"/>
    </source>
</evidence>
<evidence type="ECO:0000256" key="7">
    <source>
        <dbReference type="SAM" id="MobiDB-lite"/>
    </source>
</evidence>
<evidence type="ECO:0000256" key="5">
    <source>
        <dbReference type="ARBA" id="ARBA00023242"/>
    </source>
</evidence>
<dbReference type="PROSITE" id="PS50016">
    <property type="entry name" value="ZF_PHD_2"/>
    <property type="match status" value="1"/>
</dbReference>
<protein>
    <recommendedName>
        <fullName evidence="8">PHD-type domain-containing protein</fullName>
    </recommendedName>
</protein>
<evidence type="ECO:0000256" key="2">
    <source>
        <dbReference type="ARBA" id="ARBA00022723"/>
    </source>
</evidence>
<feature type="compositionally biased region" description="Polar residues" evidence="7">
    <location>
        <begin position="1"/>
        <end position="18"/>
    </location>
</feature>
<dbReference type="InterPro" id="IPR011011">
    <property type="entry name" value="Znf_FYVE_PHD"/>
</dbReference>
<feature type="compositionally biased region" description="Gly residues" evidence="7">
    <location>
        <begin position="317"/>
        <end position="331"/>
    </location>
</feature>
<dbReference type="InterPro" id="IPR019787">
    <property type="entry name" value="Znf_PHD-finger"/>
</dbReference>
<dbReference type="PROSITE" id="PS01359">
    <property type="entry name" value="ZF_PHD_1"/>
    <property type="match status" value="1"/>
</dbReference>
<gene>
    <name evidence="9" type="ORF">Vbra_2401</name>
</gene>
<feature type="region of interest" description="Disordered" evidence="7">
    <location>
        <begin position="512"/>
        <end position="537"/>
    </location>
</feature>
<dbReference type="GO" id="GO:0045893">
    <property type="term" value="P:positive regulation of DNA-templated transcription"/>
    <property type="evidence" value="ECO:0007669"/>
    <property type="project" value="TreeGrafter"/>
</dbReference>
<dbReference type="Proteomes" id="UP000041254">
    <property type="component" value="Unassembled WGS sequence"/>
</dbReference>
<evidence type="ECO:0000256" key="4">
    <source>
        <dbReference type="ARBA" id="ARBA00022833"/>
    </source>
</evidence>